<feature type="region of interest" description="Disordered" evidence="1">
    <location>
        <begin position="1"/>
        <end position="47"/>
    </location>
</feature>
<dbReference type="GO" id="GO:0019901">
    <property type="term" value="F:protein kinase binding"/>
    <property type="evidence" value="ECO:0007669"/>
    <property type="project" value="InterPro"/>
</dbReference>
<accession>A0A6T6CQX0</accession>
<dbReference type="EMBL" id="HBGH01015483">
    <property type="protein sequence ID" value="CAD9236542.1"/>
    <property type="molecule type" value="Transcribed_RNA"/>
</dbReference>
<dbReference type="AlphaFoldDB" id="A0A6T6CQX0"/>
<evidence type="ECO:0008006" key="4">
    <source>
        <dbReference type="Google" id="ProtNLM"/>
    </source>
</evidence>
<dbReference type="PANTHER" id="PTHR15615:SF108">
    <property type="entry name" value="PROTEIN CNPPD1"/>
    <property type="match status" value="1"/>
</dbReference>
<dbReference type="InterPro" id="IPR013922">
    <property type="entry name" value="Cyclin_PHO80-like"/>
</dbReference>
<sequence>MGFERSASSCVKRKAGTRSGVRECSTGSPQAMAATPTGDSQLNGVRTPPPIKVLRPRMLERVLNSDAREAEQRWRSRKPLAAAYYRYLQWMLRGNENNAGSEDYPPWVESYSLFFTASCTISLKTFIAKVMKNIDCSSSAYIIALLYIDRIRAGPYRFDMHDSNAKLLVLTAVMIASKFVDDKWYSNYHYGRIAGINNRRMNQLELYMLELLDFRCCVNQESYRGLEKRILLSAMDSQKNVFIHAKLPRN</sequence>
<proteinExistence type="predicted"/>
<dbReference type="EMBL" id="HBGH01015481">
    <property type="protein sequence ID" value="CAD9236540.1"/>
    <property type="molecule type" value="Transcribed_RNA"/>
</dbReference>
<dbReference type="PANTHER" id="PTHR15615">
    <property type="match status" value="1"/>
</dbReference>
<dbReference type="Pfam" id="PF08613">
    <property type="entry name" value="Cyclin"/>
    <property type="match status" value="1"/>
</dbReference>
<evidence type="ECO:0000313" key="3">
    <source>
        <dbReference type="EMBL" id="CAD9236542.1"/>
    </source>
</evidence>
<evidence type="ECO:0000256" key="1">
    <source>
        <dbReference type="SAM" id="MobiDB-lite"/>
    </source>
</evidence>
<dbReference type="Gene3D" id="1.10.472.10">
    <property type="entry name" value="Cyclin-like"/>
    <property type="match status" value="1"/>
</dbReference>
<gene>
    <name evidence="2" type="ORF">CCAE0312_LOCUS8636</name>
    <name evidence="3" type="ORF">CCAE0312_LOCUS8638</name>
</gene>
<dbReference type="InterPro" id="IPR036915">
    <property type="entry name" value="Cyclin-like_sf"/>
</dbReference>
<evidence type="ECO:0000313" key="2">
    <source>
        <dbReference type="EMBL" id="CAD9236540.1"/>
    </source>
</evidence>
<reference evidence="2" key="1">
    <citation type="submission" date="2021-01" db="EMBL/GenBank/DDBJ databases">
        <authorList>
            <person name="Corre E."/>
            <person name="Pelletier E."/>
            <person name="Niang G."/>
            <person name="Scheremetjew M."/>
            <person name="Finn R."/>
            <person name="Kale V."/>
            <person name="Holt S."/>
            <person name="Cochrane G."/>
            <person name="Meng A."/>
            <person name="Brown T."/>
            <person name="Cohen L."/>
        </authorList>
    </citation>
    <scope>NUCLEOTIDE SEQUENCE</scope>
    <source>
        <strain evidence="2">SAG 36.94</strain>
    </source>
</reference>
<name>A0A6T6CQX0_9RHOD</name>
<dbReference type="SUPFAM" id="SSF47954">
    <property type="entry name" value="Cyclin-like"/>
    <property type="match status" value="1"/>
</dbReference>
<protein>
    <recommendedName>
        <fullName evidence="4">Cyclin</fullName>
    </recommendedName>
</protein>
<organism evidence="2">
    <name type="scientific">Compsopogon caeruleus</name>
    <dbReference type="NCBI Taxonomy" id="31354"/>
    <lineage>
        <taxon>Eukaryota</taxon>
        <taxon>Rhodophyta</taxon>
        <taxon>Compsopogonophyceae</taxon>
        <taxon>Compsopogonales</taxon>
        <taxon>Compsopogonaceae</taxon>
        <taxon>Compsopogon</taxon>
    </lineage>
</organism>